<name>A0AAV4MIV4_9ARAC</name>
<dbReference type="AlphaFoldDB" id="A0AAV4MIV4"/>
<proteinExistence type="predicted"/>
<reference evidence="2 3" key="1">
    <citation type="submission" date="2021-06" db="EMBL/GenBank/DDBJ databases">
        <title>Caerostris darwini draft genome.</title>
        <authorList>
            <person name="Kono N."/>
            <person name="Arakawa K."/>
        </authorList>
    </citation>
    <scope>NUCLEOTIDE SEQUENCE [LARGE SCALE GENOMIC DNA]</scope>
</reference>
<organism evidence="2 3">
    <name type="scientific">Caerostris darwini</name>
    <dbReference type="NCBI Taxonomy" id="1538125"/>
    <lineage>
        <taxon>Eukaryota</taxon>
        <taxon>Metazoa</taxon>
        <taxon>Ecdysozoa</taxon>
        <taxon>Arthropoda</taxon>
        <taxon>Chelicerata</taxon>
        <taxon>Arachnida</taxon>
        <taxon>Araneae</taxon>
        <taxon>Araneomorphae</taxon>
        <taxon>Entelegynae</taxon>
        <taxon>Araneoidea</taxon>
        <taxon>Araneidae</taxon>
        <taxon>Caerostris</taxon>
    </lineage>
</organism>
<protein>
    <submittedName>
        <fullName evidence="2">Uncharacterized protein</fullName>
    </submittedName>
</protein>
<sequence length="74" mass="8444">MERGTSRASTGATARGLWRRRESRGGIKRSSSVARMLHKGCARSQFSMRPPPPLARVRLTEFPHWRHNDAVIIF</sequence>
<dbReference type="Proteomes" id="UP001054837">
    <property type="component" value="Unassembled WGS sequence"/>
</dbReference>
<evidence type="ECO:0000313" key="2">
    <source>
        <dbReference type="EMBL" id="GIX70724.1"/>
    </source>
</evidence>
<keyword evidence="3" id="KW-1185">Reference proteome</keyword>
<feature type="compositionally biased region" description="Polar residues" evidence="1">
    <location>
        <begin position="1"/>
        <end position="12"/>
    </location>
</feature>
<accession>A0AAV4MIV4</accession>
<evidence type="ECO:0000313" key="3">
    <source>
        <dbReference type="Proteomes" id="UP001054837"/>
    </source>
</evidence>
<gene>
    <name evidence="2" type="ORF">CDAR_172341</name>
</gene>
<dbReference type="EMBL" id="BPLQ01000392">
    <property type="protein sequence ID" value="GIX70724.1"/>
    <property type="molecule type" value="Genomic_DNA"/>
</dbReference>
<evidence type="ECO:0000256" key="1">
    <source>
        <dbReference type="SAM" id="MobiDB-lite"/>
    </source>
</evidence>
<feature type="region of interest" description="Disordered" evidence="1">
    <location>
        <begin position="1"/>
        <end position="33"/>
    </location>
</feature>
<comment type="caution">
    <text evidence="2">The sequence shown here is derived from an EMBL/GenBank/DDBJ whole genome shotgun (WGS) entry which is preliminary data.</text>
</comment>